<sequence>MSKIVVVFDCHHKGLNISRVSWGIMAGEYTNMQAVFCN</sequence>
<proteinExistence type="predicted"/>
<name>A0A382D121_9ZZZZ</name>
<dbReference type="AlphaFoldDB" id="A0A382D121"/>
<evidence type="ECO:0000313" key="1">
    <source>
        <dbReference type="EMBL" id="SVB32158.1"/>
    </source>
</evidence>
<accession>A0A382D121</accession>
<organism evidence="1">
    <name type="scientific">marine metagenome</name>
    <dbReference type="NCBI Taxonomy" id="408172"/>
    <lineage>
        <taxon>unclassified sequences</taxon>
        <taxon>metagenomes</taxon>
        <taxon>ecological metagenomes</taxon>
    </lineage>
</organism>
<protein>
    <submittedName>
        <fullName evidence="1">Uncharacterized protein</fullName>
    </submittedName>
</protein>
<dbReference type="EMBL" id="UINC01037127">
    <property type="protein sequence ID" value="SVB32158.1"/>
    <property type="molecule type" value="Genomic_DNA"/>
</dbReference>
<gene>
    <name evidence="1" type="ORF">METZ01_LOCUS185012</name>
</gene>
<reference evidence="1" key="1">
    <citation type="submission" date="2018-05" db="EMBL/GenBank/DDBJ databases">
        <authorList>
            <person name="Lanie J.A."/>
            <person name="Ng W.-L."/>
            <person name="Kazmierczak K.M."/>
            <person name="Andrzejewski T.M."/>
            <person name="Davidsen T.M."/>
            <person name="Wayne K.J."/>
            <person name="Tettelin H."/>
            <person name="Glass J.I."/>
            <person name="Rusch D."/>
            <person name="Podicherti R."/>
            <person name="Tsui H.-C.T."/>
            <person name="Winkler M.E."/>
        </authorList>
    </citation>
    <scope>NUCLEOTIDE SEQUENCE</scope>
</reference>